<proteinExistence type="predicted"/>
<accession>A0A258DBG7</accession>
<evidence type="ECO:0000313" key="2">
    <source>
        <dbReference type="Proteomes" id="UP000215616"/>
    </source>
</evidence>
<name>A0A258DBG7_CAUVI</name>
<protein>
    <submittedName>
        <fullName evidence="1">Uncharacterized protein</fullName>
    </submittedName>
</protein>
<dbReference type="Proteomes" id="UP000215616">
    <property type="component" value="Unassembled WGS sequence"/>
</dbReference>
<gene>
    <name evidence="1" type="ORF">B7Z12_04710</name>
</gene>
<dbReference type="EMBL" id="NCDQ01000049">
    <property type="protein sequence ID" value="OYX05037.1"/>
    <property type="molecule type" value="Genomic_DNA"/>
</dbReference>
<sequence length="59" mass="6395">MPAGCALGLFSARLWRPASPFDKLRARTTVGLGSLKILILSSQKILILSLSKDEDFHPG</sequence>
<comment type="caution">
    <text evidence="1">The sequence shown here is derived from an EMBL/GenBank/DDBJ whole genome shotgun (WGS) entry which is preliminary data.</text>
</comment>
<dbReference type="AlphaFoldDB" id="A0A258DBG7"/>
<evidence type="ECO:0000313" key="1">
    <source>
        <dbReference type="EMBL" id="OYX05037.1"/>
    </source>
</evidence>
<reference evidence="1 2" key="1">
    <citation type="submission" date="2017-03" db="EMBL/GenBank/DDBJ databases">
        <title>Lifting the veil on microbial sulfur biogeochemistry in mining wastewaters.</title>
        <authorList>
            <person name="Kantor R.S."/>
            <person name="Colenbrander Nelson T."/>
            <person name="Marshall S."/>
            <person name="Bennett D."/>
            <person name="Apte S."/>
            <person name="Camacho D."/>
            <person name="Thomas B.C."/>
            <person name="Warren L.A."/>
            <person name="Banfield J.F."/>
        </authorList>
    </citation>
    <scope>NUCLEOTIDE SEQUENCE [LARGE SCALE GENOMIC DNA]</scope>
    <source>
        <strain evidence="1">32-67-7</strain>
    </source>
</reference>
<organism evidence="1 2">
    <name type="scientific">Caulobacter vibrioides</name>
    <name type="common">Caulobacter crescentus</name>
    <dbReference type="NCBI Taxonomy" id="155892"/>
    <lineage>
        <taxon>Bacteria</taxon>
        <taxon>Pseudomonadati</taxon>
        <taxon>Pseudomonadota</taxon>
        <taxon>Alphaproteobacteria</taxon>
        <taxon>Caulobacterales</taxon>
        <taxon>Caulobacteraceae</taxon>
        <taxon>Caulobacter</taxon>
    </lineage>
</organism>